<gene>
    <name evidence="2" type="ORF">AK812_SmicGene889</name>
</gene>
<comment type="caution">
    <text evidence="2">The sequence shown here is derived from an EMBL/GenBank/DDBJ whole genome shotgun (WGS) entry which is preliminary data.</text>
</comment>
<evidence type="ECO:0000313" key="2">
    <source>
        <dbReference type="EMBL" id="OLQ14943.1"/>
    </source>
</evidence>
<proteinExistence type="predicted"/>
<keyword evidence="1" id="KW-1133">Transmembrane helix</keyword>
<feature type="transmembrane region" description="Helical" evidence="1">
    <location>
        <begin position="77"/>
        <end position="99"/>
    </location>
</feature>
<feature type="transmembrane region" description="Helical" evidence="1">
    <location>
        <begin position="105"/>
        <end position="124"/>
    </location>
</feature>
<accession>A0A1Q9F5I4</accession>
<keyword evidence="3" id="KW-1185">Reference proteome</keyword>
<evidence type="ECO:0000313" key="3">
    <source>
        <dbReference type="Proteomes" id="UP000186817"/>
    </source>
</evidence>
<reference evidence="2 3" key="1">
    <citation type="submission" date="2016-02" db="EMBL/GenBank/DDBJ databases">
        <title>Genome analysis of coral dinoflagellate symbionts highlights evolutionary adaptations to a symbiotic lifestyle.</title>
        <authorList>
            <person name="Aranda M."/>
            <person name="Li Y."/>
            <person name="Liew Y.J."/>
            <person name="Baumgarten S."/>
            <person name="Simakov O."/>
            <person name="Wilson M."/>
            <person name="Piel J."/>
            <person name="Ashoor H."/>
            <person name="Bougouffa S."/>
            <person name="Bajic V.B."/>
            <person name="Ryu T."/>
            <person name="Ravasi T."/>
            <person name="Bayer T."/>
            <person name="Micklem G."/>
            <person name="Kim H."/>
            <person name="Bhak J."/>
            <person name="Lajeunesse T.C."/>
            <person name="Voolstra C.R."/>
        </authorList>
    </citation>
    <scope>NUCLEOTIDE SEQUENCE [LARGE SCALE GENOMIC DNA]</scope>
    <source>
        <strain evidence="2 3">CCMP2467</strain>
    </source>
</reference>
<evidence type="ECO:0000256" key="1">
    <source>
        <dbReference type="SAM" id="Phobius"/>
    </source>
</evidence>
<keyword evidence="1" id="KW-0472">Membrane</keyword>
<dbReference type="Proteomes" id="UP000186817">
    <property type="component" value="Unassembled WGS sequence"/>
</dbReference>
<name>A0A1Q9F5I4_SYMMI</name>
<dbReference type="AlphaFoldDB" id="A0A1Q9F5I4"/>
<organism evidence="2 3">
    <name type="scientific">Symbiodinium microadriaticum</name>
    <name type="common">Dinoflagellate</name>
    <name type="synonym">Zooxanthella microadriatica</name>
    <dbReference type="NCBI Taxonomy" id="2951"/>
    <lineage>
        <taxon>Eukaryota</taxon>
        <taxon>Sar</taxon>
        <taxon>Alveolata</taxon>
        <taxon>Dinophyceae</taxon>
        <taxon>Suessiales</taxon>
        <taxon>Symbiodiniaceae</taxon>
        <taxon>Symbiodinium</taxon>
    </lineage>
</organism>
<protein>
    <submittedName>
        <fullName evidence="2">Uncharacterized protein</fullName>
    </submittedName>
</protein>
<keyword evidence="1" id="KW-0812">Transmembrane</keyword>
<sequence length="130" mass="14951">MFVSFMVSSMRFRVSLHRLRFDFHTRNTPGSRSPVFHSSQRRKRSEVKQKFRAVVNSSAQIGAEAEYKVGSMMLKKMVIATTMRNLVLQIMVVAVLVVVLPVVEAVPVVVVVVVVVAVAVIRPWPWWWRW</sequence>
<dbReference type="EMBL" id="LSRX01000009">
    <property type="protein sequence ID" value="OLQ14943.1"/>
    <property type="molecule type" value="Genomic_DNA"/>
</dbReference>